<dbReference type="InterPro" id="IPR050091">
    <property type="entry name" value="PKS_NRPS_Biosynth_Enz"/>
</dbReference>
<dbReference type="Proteomes" id="UP000234585">
    <property type="component" value="Unassembled WGS sequence"/>
</dbReference>
<dbReference type="Gene3D" id="3.40.47.10">
    <property type="match status" value="1"/>
</dbReference>
<proteinExistence type="inferred from homology"/>
<dbReference type="PANTHER" id="PTHR43775">
    <property type="entry name" value="FATTY ACID SYNTHASE"/>
    <property type="match status" value="1"/>
</dbReference>
<feature type="domain" description="Ketosynthase family 3 (KS3)" evidence="7">
    <location>
        <begin position="65"/>
        <end position="411"/>
    </location>
</feature>
<keyword evidence="9" id="KW-1185">Reference proteome</keyword>
<evidence type="ECO:0000313" key="9">
    <source>
        <dbReference type="Proteomes" id="UP000234585"/>
    </source>
</evidence>
<dbReference type="EMBL" id="KZ559212">
    <property type="protein sequence ID" value="PLB33339.1"/>
    <property type="molecule type" value="Genomic_DNA"/>
</dbReference>
<evidence type="ECO:0000256" key="1">
    <source>
        <dbReference type="ARBA" id="ARBA00022450"/>
    </source>
</evidence>
<dbReference type="SMART" id="SM00825">
    <property type="entry name" value="PKS_KS"/>
    <property type="match status" value="1"/>
</dbReference>
<dbReference type="InterPro" id="IPR020841">
    <property type="entry name" value="PKS_Beta-ketoAc_synthase_dom"/>
</dbReference>
<dbReference type="AlphaFoldDB" id="A0A2I2EY86"/>
<keyword evidence="3 5" id="KW-0808">Transferase</keyword>
<gene>
    <name evidence="8" type="ORF">BDW47DRAFT_96152</name>
</gene>
<evidence type="ECO:0000313" key="8">
    <source>
        <dbReference type="EMBL" id="PLB33339.1"/>
    </source>
</evidence>
<dbReference type="InterPro" id="IPR014031">
    <property type="entry name" value="Ketoacyl_synth_C"/>
</dbReference>
<dbReference type="InterPro" id="IPR014030">
    <property type="entry name" value="Ketoacyl_synth_N"/>
</dbReference>
<evidence type="ECO:0000259" key="7">
    <source>
        <dbReference type="PROSITE" id="PS52004"/>
    </source>
</evidence>
<sequence length="411" mass="44737">MSSIDLKFPDQCGNNDNLLGKLDPTVKADSSVCSEEPCKQPRGDIHSDPNRGTDHHHVNDEPPSQVPIAIVGMAVRLPGGVRSTDSFWDLLLSQKDVSREVPQDRYNIDAFYSDTQSRAVKTRRGFFLDHDLADTDPSAFKMWGTEAGHMDPQQRLLLEVVWECMENAGQVDWRGKDIGCYVGNFGEDWLEMSMRDPLFTSRYHVFGASDFALSNRISYEYDLRGPSLTIRSACSASMSGLHVACQSVASKECSSAVVAGSSIFLTPTMTKCMSENMVLAPDGACKTFDRNADGFARGEAVNAVYIKRLDDAVRDGDPIRAVIRATMNTCDGQSSSLAIPSADAQESLIRKIYTRAGIADPTKTGLFECHGTGTSAGDLAETEAISRVFGEKGVHIGAVKPNVGRPKVPLV</sequence>
<dbReference type="GO" id="GO:0044550">
    <property type="term" value="P:secondary metabolite biosynthetic process"/>
    <property type="evidence" value="ECO:0007669"/>
    <property type="project" value="UniProtKB-ARBA"/>
</dbReference>
<evidence type="ECO:0000256" key="5">
    <source>
        <dbReference type="RuleBase" id="RU003694"/>
    </source>
</evidence>
<feature type="region of interest" description="Disordered" evidence="6">
    <location>
        <begin position="33"/>
        <end position="64"/>
    </location>
</feature>
<dbReference type="GeneID" id="36527476"/>
<evidence type="ECO:0000256" key="4">
    <source>
        <dbReference type="ARBA" id="ARBA00023268"/>
    </source>
</evidence>
<keyword evidence="4" id="KW-0511">Multifunctional enzyme</keyword>
<reference evidence="8 9" key="1">
    <citation type="submission" date="2017-12" db="EMBL/GenBank/DDBJ databases">
        <authorList>
            <consortium name="DOE Joint Genome Institute"/>
            <person name="Haridas S."/>
            <person name="Kjaerbolling I."/>
            <person name="Vesth T.C."/>
            <person name="Frisvad J.C."/>
            <person name="Nybo J.L."/>
            <person name="Theobald S."/>
            <person name="Kuo A."/>
            <person name="Bowyer P."/>
            <person name="Matsuda Y."/>
            <person name="Mondo S."/>
            <person name="Lyhne E.K."/>
            <person name="Kogle M.E."/>
            <person name="Clum A."/>
            <person name="Lipzen A."/>
            <person name="Salamov A."/>
            <person name="Ngan C.Y."/>
            <person name="Daum C."/>
            <person name="Chiniquy J."/>
            <person name="Barry K."/>
            <person name="LaButti K."/>
            <person name="Simmons B.A."/>
            <person name="Magnuson J.K."/>
            <person name="Mortensen U.H."/>
            <person name="Larsen T.O."/>
            <person name="Grigoriev I.V."/>
            <person name="Baker S.E."/>
            <person name="Andersen M.R."/>
            <person name="Nordberg H.P."/>
            <person name="Cantor M.N."/>
            <person name="Hua S.X."/>
        </authorList>
    </citation>
    <scope>NUCLEOTIDE SEQUENCE [LARGE SCALE GENOMIC DNA]</scope>
    <source>
        <strain evidence="8 9">CBS 102.13</strain>
    </source>
</reference>
<dbReference type="PROSITE" id="PS52004">
    <property type="entry name" value="KS3_2"/>
    <property type="match status" value="1"/>
</dbReference>
<feature type="compositionally biased region" description="Basic and acidic residues" evidence="6">
    <location>
        <begin position="36"/>
        <end position="60"/>
    </location>
</feature>
<keyword evidence="1" id="KW-0596">Phosphopantetheine</keyword>
<comment type="similarity">
    <text evidence="5">Belongs to the thiolase-like superfamily. Beta-ketoacyl-ACP synthases family.</text>
</comment>
<name>A0A2I2EY86_ASPCN</name>
<keyword evidence="2" id="KW-0597">Phosphoprotein</keyword>
<accession>A0A2I2EY86</accession>
<dbReference type="InterPro" id="IPR016039">
    <property type="entry name" value="Thiolase-like"/>
</dbReference>
<dbReference type="GO" id="GO:0006633">
    <property type="term" value="P:fatty acid biosynthetic process"/>
    <property type="evidence" value="ECO:0007669"/>
    <property type="project" value="TreeGrafter"/>
</dbReference>
<evidence type="ECO:0000256" key="3">
    <source>
        <dbReference type="ARBA" id="ARBA00022679"/>
    </source>
</evidence>
<protein>
    <submittedName>
        <fullName evidence="8">Thiolase-like protein</fullName>
    </submittedName>
</protein>
<dbReference type="CDD" id="cd00833">
    <property type="entry name" value="PKS"/>
    <property type="match status" value="1"/>
</dbReference>
<evidence type="ECO:0000256" key="6">
    <source>
        <dbReference type="SAM" id="MobiDB-lite"/>
    </source>
</evidence>
<dbReference type="Pfam" id="PF00109">
    <property type="entry name" value="ketoacyl-synt"/>
    <property type="match status" value="1"/>
</dbReference>
<dbReference type="PANTHER" id="PTHR43775:SF49">
    <property type="entry name" value="SYNTHASE, PUTATIVE (JCVI)-RELATED"/>
    <property type="match status" value="1"/>
</dbReference>
<dbReference type="Pfam" id="PF02801">
    <property type="entry name" value="Ketoacyl-synt_C"/>
    <property type="match status" value="1"/>
</dbReference>
<dbReference type="OrthoDB" id="329835at2759"/>
<evidence type="ECO:0000256" key="2">
    <source>
        <dbReference type="ARBA" id="ARBA00022553"/>
    </source>
</evidence>
<dbReference type="SUPFAM" id="SSF53901">
    <property type="entry name" value="Thiolase-like"/>
    <property type="match status" value="1"/>
</dbReference>
<dbReference type="RefSeq" id="XP_024667351.1">
    <property type="nucleotide sequence ID" value="XM_024820316.1"/>
</dbReference>
<dbReference type="GO" id="GO:0004312">
    <property type="term" value="F:fatty acid synthase activity"/>
    <property type="evidence" value="ECO:0007669"/>
    <property type="project" value="TreeGrafter"/>
</dbReference>
<dbReference type="STRING" id="41067.A0A2I2EY86"/>
<organism evidence="8 9">
    <name type="scientific">Aspergillus candidus</name>
    <dbReference type="NCBI Taxonomy" id="41067"/>
    <lineage>
        <taxon>Eukaryota</taxon>
        <taxon>Fungi</taxon>
        <taxon>Dikarya</taxon>
        <taxon>Ascomycota</taxon>
        <taxon>Pezizomycotina</taxon>
        <taxon>Eurotiomycetes</taxon>
        <taxon>Eurotiomycetidae</taxon>
        <taxon>Eurotiales</taxon>
        <taxon>Aspergillaceae</taxon>
        <taxon>Aspergillus</taxon>
        <taxon>Aspergillus subgen. Circumdati</taxon>
    </lineage>
</organism>